<name>A0ABN1MVH0_9BACT</name>
<keyword evidence="2" id="KW-1185">Reference proteome</keyword>
<dbReference type="EMBL" id="BAAAFI010000002">
    <property type="protein sequence ID" value="GAA0877393.1"/>
    <property type="molecule type" value="Genomic_DNA"/>
</dbReference>
<evidence type="ECO:0000313" key="2">
    <source>
        <dbReference type="Proteomes" id="UP001500469"/>
    </source>
</evidence>
<reference evidence="1 2" key="1">
    <citation type="journal article" date="2019" name="Int. J. Syst. Evol. Microbiol.">
        <title>The Global Catalogue of Microorganisms (GCM) 10K type strain sequencing project: providing services to taxonomists for standard genome sequencing and annotation.</title>
        <authorList>
            <consortium name="The Broad Institute Genomics Platform"/>
            <consortium name="The Broad Institute Genome Sequencing Center for Infectious Disease"/>
            <person name="Wu L."/>
            <person name="Ma J."/>
        </authorList>
    </citation>
    <scope>NUCLEOTIDE SEQUENCE [LARGE SCALE GENOMIC DNA]</scope>
    <source>
        <strain evidence="1 2">JCM 16112</strain>
    </source>
</reference>
<protein>
    <submittedName>
        <fullName evidence="1">Uncharacterized protein</fullName>
    </submittedName>
</protein>
<organism evidence="1 2">
    <name type="scientific">Algoriphagus jejuensis</name>
    <dbReference type="NCBI Taxonomy" id="419934"/>
    <lineage>
        <taxon>Bacteria</taxon>
        <taxon>Pseudomonadati</taxon>
        <taxon>Bacteroidota</taxon>
        <taxon>Cytophagia</taxon>
        <taxon>Cytophagales</taxon>
        <taxon>Cyclobacteriaceae</taxon>
        <taxon>Algoriphagus</taxon>
    </lineage>
</organism>
<comment type="caution">
    <text evidence="1">The sequence shown here is derived from an EMBL/GenBank/DDBJ whole genome shotgun (WGS) entry which is preliminary data.</text>
</comment>
<sequence>MVQQPTTPEEPEEESMFDILERLTKEQESMVFEPPTILTDFFDDDIMCGS</sequence>
<evidence type="ECO:0000313" key="1">
    <source>
        <dbReference type="EMBL" id="GAA0877393.1"/>
    </source>
</evidence>
<dbReference type="Proteomes" id="UP001500469">
    <property type="component" value="Unassembled WGS sequence"/>
</dbReference>
<proteinExistence type="predicted"/>
<accession>A0ABN1MVH0</accession>
<gene>
    <name evidence="1" type="ORF">GCM10009119_03610</name>
</gene>